<sequence length="375" mass="43965">VQEHRMNTVEFGGYFLALDILLEKNVDWIYYDINADDKNMDEMPENLIYEELGGGMMDLILDLFIHADGPRLRNRTAHGEANHLISSSLVSSNPLYSYYVSLLVVLWVKYHTKSLLIKSMELKEDEIESSRNEDFQNDVNIEDSFGTYERWTSTYQSRFHPVPMLWKESLHLIISIWKCCKFAEMIEKTGRFVLGDWIEFVSSDNFTTAFNGDMTYKDIEFENSSNYSRILPESLFLRQFLKEVIKENNIVNIVRMFREKIKPSRFKNTDTIFWCQRRFTKEDAKLVNFQRVVIGKADSGVKKLQEILKSIHTSPSLSSRKRKNIQSLFSLFPTIMLKLYFAIFTLEHSVILEQQILSTTANRQKLMLAVLVFVE</sequence>
<reference evidence="1" key="1">
    <citation type="submission" date="2021-06" db="EMBL/GenBank/DDBJ databases">
        <authorList>
            <person name="Kallberg Y."/>
            <person name="Tangrot J."/>
            <person name="Rosling A."/>
        </authorList>
    </citation>
    <scope>NUCLEOTIDE SEQUENCE</scope>
    <source>
        <strain evidence="1">CL551</strain>
    </source>
</reference>
<accession>A0A9N9J1Y4</accession>
<dbReference type="EMBL" id="CAJVPV010039538">
    <property type="protein sequence ID" value="CAG8758610.1"/>
    <property type="molecule type" value="Genomic_DNA"/>
</dbReference>
<evidence type="ECO:0000313" key="2">
    <source>
        <dbReference type="Proteomes" id="UP000789342"/>
    </source>
</evidence>
<dbReference type="Proteomes" id="UP000789342">
    <property type="component" value="Unassembled WGS sequence"/>
</dbReference>
<feature type="non-terminal residue" evidence="1">
    <location>
        <position position="1"/>
    </location>
</feature>
<dbReference type="PANTHER" id="PTHR31701:SF2">
    <property type="entry name" value="ENDOPLASMIC RETICULUM MEMBRANE-ASSOCIATED RNA DEGRADATION PROTEIN"/>
    <property type="match status" value="1"/>
</dbReference>
<keyword evidence="2" id="KW-1185">Reference proteome</keyword>
<evidence type="ECO:0000313" key="1">
    <source>
        <dbReference type="EMBL" id="CAG8758610.1"/>
    </source>
</evidence>
<gene>
    <name evidence="1" type="ORF">AMORRO_LOCUS15767</name>
</gene>
<feature type="non-terminal residue" evidence="1">
    <location>
        <position position="375"/>
    </location>
</feature>
<dbReference type="AlphaFoldDB" id="A0A9N9J1Y4"/>
<comment type="caution">
    <text evidence="1">The sequence shown here is derived from an EMBL/GenBank/DDBJ whole genome shotgun (WGS) entry which is preliminary data.</text>
</comment>
<dbReference type="OrthoDB" id="49386at2759"/>
<proteinExistence type="predicted"/>
<organism evidence="1 2">
    <name type="scientific">Acaulospora morrowiae</name>
    <dbReference type="NCBI Taxonomy" id="94023"/>
    <lineage>
        <taxon>Eukaryota</taxon>
        <taxon>Fungi</taxon>
        <taxon>Fungi incertae sedis</taxon>
        <taxon>Mucoromycota</taxon>
        <taxon>Glomeromycotina</taxon>
        <taxon>Glomeromycetes</taxon>
        <taxon>Diversisporales</taxon>
        <taxon>Acaulosporaceae</taxon>
        <taxon>Acaulospora</taxon>
    </lineage>
</organism>
<protein>
    <submittedName>
        <fullName evidence="1">13436_t:CDS:1</fullName>
    </submittedName>
</protein>
<dbReference type="InterPro" id="IPR039635">
    <property type="entry name" value="ERMARD"/>
</dbReference>
<dbReference type="PANTHER" id="PTHR31701">
    <property type="entry name" value="ENDOPLASMIC RETICULUM MEMBRANE-ASSOCIATED RNA DEGRADATION PROTEIN"/>
    <property type="match status" value="1"/>
</dbReference>
<name>A0A9N9J1Y4_9GLOM</name>